<dbReference type="EMBL" id="BBNO01000002">
    <property type="protein sequence ID" value="GAO07405.1"/>
    <property type="molecule type" value="Genomic_DNA"/>
</dbReference>
<evidence type="ECO:0000313" key="3">
    <source>
        <dbReference type="Proteomes" id="UP000048965"/>
    </source>
</evidence>
<name>A0A0P4R3E9_9ACTN</name>
<evidence type="ECO:0000313" key="2">
    <source>
        <dbReference type="EMBL" id="GAO07405.1"/>
    </source>
</evidence>
<feature type="region of interest" description="Disordered" evidence="1">
    <location>
        <begin position="1"/>
        <end position="49"/>
    </location>
</feature>
<dbReference type="AlphaFoldDB" id="A0A0P4R3E9"/>
<reference evidence="2 3" key="2">
    <citation type="journal article" date="2015" name="Stand. Genomic Sci.">
        <title>Draft genome sequence of marine-derived Streptomyces sp. TP-A0598, a producer of anti-MRSA antibiotic lydicamycins.</title>
        <authorList>
            <person name="Komaki H."/>
            <person name="Ichikawa N."/>
            <person name="Hosoyama A."/>
            <person name="Fujita N."/>
            <person name="Igarashi Y."/>
        </authorList>
    </citation>
    <scope>NUCLEOTIDE SEQUENCE [LARGE SCALE GENOMIC DNA]</scope>
    <source>
        <strain evidence="2 3">NBRC 110027</strain>
    </source>
</reference>
<evidence type="ECO:0000256" key="1">
    <source>
        <dbReference type="SAM" id="MobiDB-lite"/>
    </source>
</evidence>
<reference evidence="3" key="1">
    <citation type="submission" date="2014-09" db="EMBL/GenBank/DDBJ databases">
        <title>Whole genome shotgun sequence of Streptomyces sp. NBRC 110027.</title>
        <authorList>
            <person name="Komaki H."/>
            <person name="Ichikawa N."/>
            <person name="Katano-Makiyama Y."/>
            <person name="Hosoyama A."/>
            <person name="Hashimoto M."/>
            <person name="Uohara A."/>
            <person name="Kitahashi Y."/>
            <person name="Ohji S."/>
            <person name="Kimura A."/>
            <person name="Yamazoe A."/>
            <person name="Igarashi Y."/>
            <person name="Fujita N."/>
        </authorList>
    </citation>
    <scope>NUCLEOTIDE SEQUENCE [LARGE SCALE GENOMIC DNA]</scope>
    <source>
        <strain evidence="3">NBRC 110027</strain>
    </source>
</reference>
<gene>
    <name evidence="2" type="ORF">TPA0598_02_06440</name>
</gene>
<keyword evidence="3" id="KW-1185">Reference proteome</keyword>
<comment type="caution">
    <text evidence="2">The sequence shown here is derived from an EMBL/GenBank/DDBJ whole genome shotgun (WGS) entry which is preliminary data.</text>
</comment>
<accession>A0A0P4R3E9</accession>
<organism evidence="2 3">
    <name type="scientific">Streptomyces lydicamycinicus</name>
    <dbReference type="NCBI Taxonomy" id="1546107"/>
    <lineage>
        <taxon>Bacteria</taxon>
        <taxon>Bacillati</taxon>
        <taxon>Actinomycetota</taxon>
        <taxon>Actinomycetes</taxon>
        <taxon>Kitasatosporales</taxon>
        <taxon>Streptomycetaceae</taxon>
        <taxon>Streptomyces</taxon>
    </lineage>
</organism>
<sequence>MSSFLGSEVQTAARPHSGARSDATTRRRASNAGPLANGAQRLPDEPRQRKLLKIAMPEKLATRAAHPHVGIAALAPGTGPAPRPPLHDTGPRSVTWGGCVLGRGGGRVW</sequence>
<feature type="region of interest" description="Disordered" evidence="1">
    <location>
        <begin position="72"/>
        <end position="98"/>
    </location>
</feature>
<dbReference type="Proteomes" id="UP000048965">
    <property type="component" value="Unassembled WGS sequence"/>
</dbReference>
<protein>
    <submittedName>
        <fullName evidence="2">NusB family protein</fullName>
    </submittedName>
</protein>
<feature type="compositionally biased region" description="Polar residues" evidence="1">
    <location>
        <begin position="1"/>
        <end position="10"/>
    </location>
</feature>
<proteinExistence type="predicted"/>